<dbReference type="SMART" id="SM00454">
    <property type="entry name" value="SAM"/>
    <property type="match status" value="1"/>
</dbReference>
<name>A0AAV9INI3_9RHOD</name>
<dbReference type="CDD" id="cd09487">
    <property type="entry name" value="SAM_superfamily"/>
    <property type="match status" value="1"/>
</dbReference>
<keyword evidence="4" id="KW-1185">Reference proteome</keyword>
<protein>
    <recommendedName>
        <fullName evidence="2">SAM domain-containing protein</fullName>
    </recommendedName>
</protein>
<evidence type="ECO:0000313" key="3">
    <source>
        <dbReference type="EMBL" id="KAK4528857.1"/>
    </source>
</evidence>
<feature type="domain" description="SAM" evidence="2">
    <location>
        <begin position="116"/>
        <end position="179"/>
    </location>
</feature>
<feature type="transmembrane region" description="Helical" evidence="1">
    <location>
        <begin position="61"/>
        <end position="83"/>
    </location>
</feature>
<evidence type="ECO:0000256" key="1">
    <source>
        <dbReference type="SAM" id="Phobius"/>
    </source>
</evidence>
<dbReference type="SUPFAM" id="SSF47769">
    <property type="entry name" value="SAM/Pointed domain"/>
    <property type="match status" value="1"/>
</dbReference>
<keyword evidence="1" id="KW-1133">Transmembrane helix</keyword>
<comment type="caution">
    <text evidence="3">The sequence shown here is derived from an EMBL/GenBank/DDBJ whole genome shotgun (WGS) entry which is preliminary data.</text>
</comment>
<dbReference type="Pfam" id="PF00536">
    <property type="entry name" value="SAM_1"/>
    <property type="match status" value="1"/>
</dbReference>
<accession>A0AAV9INI3</accession>
<organism evidence="3 4">
    <name type="scientific">Galdieria yellowstonensis</name>
    <dbReference type="NCBI Taxonomy" id="3028027"/>
    <lineage>
        <taxon>Eukaryota</taxon>
        <taxon>Rhodophyta</taxon>
        <taxon>Bangiophyceae</taxon>
        <taxon>Galdieriales</taxon>
        <taxon>Galdieriaceae</taxon>
        <taxon>Galdieria</taxon>
    </lineage>
</organism>
<sequence length="182" mass="20856">MLYSYVALHTIRKYIALGLVEWPGLQPGWLAPPLLLLHCLHFGTVVAGTLFISILRTLLMYLWVVVRYSVPSIAFVYIVWELVQEPRADKRSKNSLKTSPYLPKHPATIVSNSDLYSMEEIVDILRNNGLESYSQLFLDHAIDGQVLSHMTEQDLKDMGIRRIGDRKRIMLLLDMEKENSDG</sequence>
<dbReference type="Proteomes" id="UP001300502">
    <property type="component" value="Unassembled WGS sequence"/>
</dbReference>
<dbReference type="AlphaFoldDB" id="A0AAV9INI3"/>
<reference evidence="3 4" key="1">
    <citation type="submission" date="2022-07" db="EMBL/GenBank/DDBJ databases">
        <title>Genome-wide signatures of adaptation to extreme environments.</title>
        <authorList>
            <person name="Cho C.H."/>
            <person name="Yoon H.S."/>
        </authorList>
    </citation>
    <scope>NUCLEOTIDE SEQUENCE [LARGE SCALE GENOMIC DNA]</scope>
    <source>
        <strain evidence="3 4">108.79 E11</strain>
    </source>
</reference>
<keyword evidence="1" id="KW-0472">Membrane</keyword>
<dbReference type="PROSITE" id="PS50105">
    <property type="entry name" value="SAM_DOMAIN"/>
    <property type="match status" value="1"/>
</dbReference>
<evidence type="ECO:0000259" key="2">
    <source>
        <dbReference type="PROSITE" id="PS50105"/>
    </source>
</evidence>
<dbReference type="EMBL" id="JANCYU010000070">
    <property type="protein sequence ID" value="KAK4528857.1"/>
    <property type="molecule type" value="Genomic_DNA"/>
</dbReference>
<dbReference type="Gene3D" id="1.10.150.50">
    <property type="entry name" value="Transcription Factor, Ets-1"/>
    <property type="match status" value="1"/>
</dbReference>
<evidence type="ECO:0000313" key="4">
    <source>
        <dbReference type="Proteomes" id="UP001300502"/>
    </source>
</evidence>
<proteinExistence type="predicted"/>
<dbReference type="InterPro" id="IPR013761">
    <property type="entry name" value="SAM/pointed_sf"/>
</dbReference>
<dbReference type="InterPro" id="IPR001660">
    <property type="entry name" value="SAM"/>
</dbReference>
<keyword evidence="1" id="KW-0812">Transmembrane</keyword>
<feature type="transmembrane region" description="Helical" evidence="1">
    <location>
        <begin position="34"/>
        <end position="55"/>
    </location>
</feature>
<gene>
    <name evidence="3" type="ORF">GAYE_SCF65G6804</name>
</gene>